<dbReference type="PANTHER" id="PTHR46580">
    <property type="entry name" value="SENSOR KINASE-RELATED"/>
    <property type="match status" value="1"/>
</dbReference>
<dbReference type="Pfam" id="PF00353">
    <property type="entry name" value="HemolysinCabind"/>
    <property type="match status" value="1"/>
</dbReference>
<dbReference type="PROSITE" id="PS00330">
    <property type="entry name" value="HEMOLYSIN_CALCIUM"/>
    <property type="match status" value="1"/>
</dbReference>
<dbReference type="EMBL" id="CP001349">
    <property type="protein sequence ID" value="ACL61110.1"/>
    <property type="molecule type" value="Genomic_DNA"/>
</dbReference>
<dbReference type="InterPro" id="IPR018511">
    <property type="entry name" value="Hemolysin-typ_Ca-bd_CS"/>
</dbReference>
<keyword evidence="1" id="KW-0732">Signal</keyword>
<protein>
    <submittedName>
        <fullName evidence="3">Lipolytic protein G-D-S-L family</fullName>
    </submittedName>
</protein>
<dbReference type="Pfam" id="PF13472">
    <property type="entry name" value="Lipase_GDSL_2"/>
    <property type="match status" value="1"/>
</dbReference>
<dbReference type="PANTHER" id="PTHR46580:SF2">
    <property type="entry name" value="MAM DOMAIN-CONTAINING PROTEIN"/>
    <property type="match status" value="1"/>
</dbReference>
<proteinExistence type="predicted"/>
<dbReference type="InterPro" id="IPR011049">
    <property type="entry name" value="Serralysin-like_metalloprot_C"/>
</dbReference>
<dbReference type="eggNOG" id="COG2755">
    <property type="taxonomic scope" value="Bacteria"/>
</dbReference>
<dbReference type="PRINTS" id="PR00313">
    <property type="entry name" value="CABNDNGRPT"/>
</dbReference>
<dbReference type="GO" id="GO:0016788">
    <property type="term" value="F:hydrolase activity, acting on ester bonds"/>
    <property type="evidence" value="ECO:0007669"/>
    <property type="project" value="UniProtKB-ARBA"/>
</dbReference>
<dbReference type="SUPFAM" id="SSF69318">
    <property type="entry name" value="Integrin alpha N-terminal domain"/>
    <property type="match status" value="1"/>
</dbReference>
<evidence type="ECO:0000313" key="4">
    <source>
        <dbReference type="Proteomes" id="UP000008207"/>
    </source>
</evidence>
<dbReference type="HOGENOM" id="CLU_399978_0_0_5"/>
<gene>
    <name evidence="3" type="ordered locus">Mnod_6311</name>
</gene>
<dbReference type="Gene3D" id="2.150.10.10">
    <property type="entry name" value="Serralysin-like metalloprotease, C-terminal"/>
    <property type="match status" value="1"/>
</dbReference>
<evidence type="ECO:0000259" key="2">
    <source>
        <dbReference type="Pfam" id="PF13472"/>
    </source>
</evidence>
<evidence type="ECO:0000256" key="1">
    <source>
        <dbReference type="ARBA" id="ARBA00022729"/>
    </source>
</evidence>
<name>B8IAR5_METNO</name>
<dbReference type="eggNOG" id="COG2931">
    <property type="taxonomic scope" value="Bacteria"/>
</dbReference>
<reference evidence="3 4" key="1">
    <citation type="submission" date="2009-01" db="EMBL/GenBank/DDBJ databases">
        <title>Complete sequence of chromosome of Methylobacterium nodulans ORS 2060.</title>
        <authorList>
            <consortium name="US DOE Joint Genome Institute"/>
            <person name="Lucas S."/>
            <person name="Copeland A."/>
            <person name="Lapidus A."/>
            <person name="Glavina del Rio T."/>
            <person name="Dalin E."/>
            <person name="Tice H."/>
            <person name="Bruce D."/>
            <person name="Goodwin L."/>
            <person name="Pitluck S."/>
            <person name="Sims D."/>
            <person name="Brettin T."/>
            <person name="Detter J.C."/>
            <person name="Han C."/>
            <person name="Larimer F."/>
            <person name="Land M."/>
            <person name="Hauser L."/>
            <person name="Kyrpides N."/>
            <person name="Ivanova N."/>
            <person name="Marx C.J."/>
            <person name="Richardson P."/>
        </authorList>
    </citation>
    <scope>NUCLEOTIDE SEQUENCE [LARGE SCALE GENOMIC DNA]</scope>
    <source>
        <strain evidence="4">LMG 21967 / CNCM I-2342 / ORS 2060</strain>
    </source>
</reference>
<accession>B8IAR5</accession>
<dbReference type="Pfam" id="PF13517">
    <property type="entry name" value="FG-GAP_3"/>
    <property type="match status" value="1"/>
</dbReference>
<keyword evidence="4" id="KW-1185">Reference proteome</keyword>
<dbReference type="Proteomes" id="UP000008207">
    <property type="component" value="Chromosome"/>
</dbReference>
<dbReference type="InterPro" id="IPR001343">
    <property type="entry name" value="Hemolysn_Ca-bd"/>
</dbReference>
<dbReference type="GO" id="GO:0005509">
    <property type="term" value="F:calcium ion binding"/>
    <property type="evidence" value="ECO:0007669"/>
    <property type="project" value="InterPro"/>
</dbReference>
<feature type="domain" description="SGNH hydrolase-type esterase" evidence="2">
    <location>
        <begin position="51"/>
        <end position="228"/>
    </location>
</feature>
<dbReference type="Gene3D" id="3.40.50.1110">
    <property type="entry name" value="SGNH hydrolase"/>
    <property type="match status" value="1"/>
</dbReference>
<dbReference type="AlphaFoldDB" id="B8IAR5"/>
<dbReference type="InterPro" id="IPR036514">
    <property type="entry name" value="SGNH_hydro_sf"/>
</dbReference>
<dbReference type="STRING" id="460265.Mnod_6311"/>
<organism evidence="3 4">
    <name type="scientific">Methylobacterium nodulans (strain LMG 21967 / CNCM I-2342 / ORS 2060)</name>
    <dbReference type="NCBI Taxonomy" id="460265"/>
    <lineage>
        <taxon>Bacteria</taxon>
        <taxon>Pseudomonadati</taxon>
        <taxon>Pseudomonadota</taxon>
        <taxon>Alphaproteobacteria</taxon>
        <taxon>Hyphomicrobiales</taxon>
        <taxon>Methylobacteriaceae</taxon>
        <taxon>Methylobacterium</taxon>
    </lineage>
</organism>
<dbReference type="InterPro" id="IPR013830">
    <property type="entry name" value="SGNH_hydro"/>
</dbReference>
<dbReference type="SUPFAM" id="SSF52266">
    <property type="entry name" value="SGNH hydrolase"/>
    <property type="match status" value="1"/>
</dbReference>
<dbReference type="RefSeq" id="WP_015932692.1">
    <property type="nucleotide sequence ID" value="NC_011894.1"/>
</dbReference>
<dbReference type="InterPro" id="IPR028994">
    <property type="entry name" value="Integrin_alpha_N"/>
</dbReference>
<sequence length="688" mass="71849">MAAVTLFDLDSASSGLNAPPGASLSFATATRGVAADLNTGTWSSAPSLMPFGDSITNGDAPDGMDEHGYRGYFWSNMTAAGKLFDMVGPNSNGNVPDPDHAGFPGERSGDLHEILPGLLATYNPDAVLLMAGTNDVLQEANPQNTVGPELAAMLDEVAAHNPATHVYVATLLPVAADTTGKVNAVNNVIRADVASAISDGQNVSLVEMAGFTTADLFDGIHPNEQTYQKIAGYWSSAVLNNPPNPPTTNTINIAVTDITGSTYNDLLTGDGRANHLTGGNGYDWLSGGAGDDQLDGGADDDTIVGGAGTDTAYYVGNRSDYAITRLADGSYEVRDLRGGAPSGTDTLISVERAQFDDQTIQLDGVAGPGQGKIANIAWHNSNGQSALWVMDANQILSGDLVSLQGAVVAPGPDWRAVDAGDFNADRATDLVWRNQGGQLDLWSMNGAEIVSSDHVTLGGTIVAPGSEWSLANVSDFTGDNKSDMLWRNADGRLDLWTMNGAQIVSSDHVALGGTVVAPGSDWSLVDGADFNADGCEDLLWRNSNGQLDLWTMNGAQIVSSDYVTLGGAVVAPSQEWSIVGVDDFTADGRADILWRNSNGQLDLWTMNSAQIVSSDHVTLNGAVVAPGPEWSVAEMGDYGGDGYADVLWRNRSGQLDVWMMNGAQLVASNQVSQGGTSVAPGSDWSVIS</sequence>
<dbReference type="InterPro" id="IPR013517">
    <property type="entry name" value="FG-GAP"/>
</dbReference>
<dbReference type="KEGG" id="mno:Mnod_6311"/>
<evidence type="ECO:0000313" key="3">
    <source>
        <dbReference type="EMBL" id="ACL61110.1"/>
    </source>
</evidence>